<evidence type="ECO:0000256" key="1">
    <source>
        <dbReference type="ARBA" id="ARBA00023015"/>
    </source>
</evidence>
<keyword evidence="3" id="KW-0010">Activator</keyword>
<dbReference type="SMART" id="SM00342">
    <property type="entry name" value="HTH_ARAC"/>
    <property type="match status" value="1"/>
</dbReference>
<dbReference type="PANTHER" id="PTHR46796:SF6">
    <property type="entry name" value="ARAC SUBFAMILY"/>
    <property type="match status" value="1"/>
</dbReference>
<dbReference type="Proteomes" id="UP000198749">
    <property type="component" value="Unassembled WGS sequence"/>
</dbReference>
<keyword evidence="4" id="KW-0804">Transcription</keyword>
<keyword evidence="1" id="KW-0805">Transcription regulation</keyword>
<feature type="domain" description="HTH araC/xylS-type" evidence="5">
    <location>
        <begin position="215"/>
        <end position="316"/>
    </location>
</feature>
<dbReference type="SUPFAM" id="SSF46689">
    <property type="entry name" value="Homeodomain-like"/>
    <property type="match status" value="1"/>
</dbReference>
<dbReference type="InterPro" id="IPR050204">
    <property type="entry name" value="AraC_XylS_family_regulators"/>
</dbReference>
<dbReference type="InterPro" id="IPR009057">
    <property type="entry name" value="Homeodomain-like_sf"/>
</dbReference>
<dbReference type="PANTHER" id="PTHR46796">
    <property type="entry name" value="HTH-TYPE TRANSCRIPTIONAL ACTIVATOR RHAS-RELATED"/>
    <property type="match status" value="1"/>
</dbReference>
<dbReference type="Pfam" id="PF14525">
    <property type="entry name" value="AraC_binding_2"/>
    <property type="match status" value="1"/>
</dbReference>
<organism evidence="6 7">
    <name type="scientific">Amphritea atlantica</name>
    <dbReference type="NCBI Taxonomy" id="355243"/>
    <lineage>
        <taxon>Bacteria</taxon>
        <taxon>Pseudomonadati</taxon>
        <taxon>Pseudomonadota</taxon>
        <taxon>Gammaproteobacteria</taxon>
        <taxon>Oceanospirillales</taxon>
        <taxon>Oceanospirillaceae</taxon>
        <taxon>Amphritea</taxon>
    </lineage>
</organism>
<dbReference type="STRING" id="355243.SAMN03080615_01371"/>
<accession>A0A1H9FPM4</accession>
<evidence type="ECO:0000256" key="3">
    <source>
        <dbReference type="ARBA" id="ARBA00023159"/>
    </source>
</evidence>
<dbReference type="PROSITE" id="PS01124">
    <property type="entry name" value="HTH_ARAC_FAMILY_2"/>
    <property type="match status" value="1"/>
</dbReference>
<dbReference type="Gene3D" id="1.10.10.60">
    <property type="entry name" value="Homeodomain-like"/>
    <property type="match status" value="1"/>
</dbReference>
<evidence type="ECO:0000256" key="4">
    <source>
        <dbReference type="ARBA" id="ARBA00023163"/>
    </source>
</evidence>
<dbReference type="GO" id="GO:0043565">
    <property type="term" value="F:sequence-specific DNA binding"/>
    <property type="evidence" value="ECO:0007669"/>
    <property type="project" value="InterPro"/>
</dbReference>
<keyword evidence="7" id="KW-1185">Reference proteome</keyword>
<dbReference type="InterPro" id="IPR037923">
    <property type="entry name" value="HTH-like"/>
</dbReference>
<reference evidence="7" key="1">
    <citation type="submission" date="2016-10" db="EMBL/GenBank/DDBJ databases">
        <authorList>
            <person name="Varghese N."/>
            <person name="Submissions S."/>
        </authorList>
    </citation>
    <scope>NUCLEOTIDE SEQUENCE [LARGE SCALE GENOMIC DNA]</scope>
    <source>
        <strain evidence="7">DSM 18887</strain>
    </source>
</reference>
<dbReference type="InterPro" id="IPR035418">
    <property type="entry name" value="AraC-bd_2"/>
</dbReference>
<name>A0A1H9FPM4_9GAMM</name>
<evidence type="ECO:0000313" key="6">
    <source>
        <dbReference type="EMBL" id="SEQ39834.1"/>
    </source>
</evidence>
<evidence type="ECO:0000259" key="5">
    <source>
        <dbReference type="PROSITE" id="PS01124"/>
    </source>
</evidence>
<dbReference type="AlphaFoldDB" id="A0A1H9FPM4"/>
<dbReference type="EMBL" id="FOGB01000003">
    <property type="protein sequence ID" value="SEQ39834.1"/>
    <property type="molecule type" value="Genomic_DNA"/>
</dbReference>
<dbReference type="InterPro" id="IPR018060">
    <property type="entry name" value="HTH_AraC"/>
</dbReference>
<gene>
    <name evidence="6" type="ORF">SAMN03080615_01371</name>
</gene>
<dbReference type="PROSITE" id="PS00041">
    <property type="entry name" value="HTH_ARAC_FAMILY_1"/>
    <property type="match status" value="1"/>
</dbReference>
<keyword evidence="2 6" id="KW-0238">DNA-binding</keyword>
<protein>
    <submittedName>
        <fullName evidence="6">AraC-type DNA-binding protein</fullName>
    </submittedName>
</protein>
<dbReference type="OrthoDB" id="6003540at2"/>
<sequence>MMFNEVLQGSAIYQAQDPQVISDYVNKHIGTHRISVKGECDQKASIWHRNLSDVALSRITYGGNVRVQSADLEDIYHLQIVTNGVCDWSLADKDLRVRAGEVLLLNPNDRVDLNYSADCEKVIVKIPKSVMISALAEKVAYLPKDGVKFDHAVRKTSDHRSLIHLLELIFMEAEAAQSDFSQLAPYSSLLAVKLLDCFSNNIQIPAEEQAPHCFSAIDSYIADHIKDDLSVDDLASLSRVSQRTLYNIFARHKSVTPMHYIKQQKLMHVHKMLQDGEGGCRNVTEVALDFGFMHLGRFSSEYRKMFGELPSETLKKRGH</sequence>
<dbReference type="SUPFAM" id="SSF51215">
    <property type="entry name" value="Regulatory protein AraC"/>
    <property type="match status" value="1"/>
</dbReference>
<evidence type="ECO:0000256" key="2">
    <source>
        <dbReference type="ARBA" id="ARBA00023125"/>
    </source>
</evidence>
<dbReference type="Pfam" id="PF12833">
    <property type="entry name" value="HTH_18"/>
    <property type="match status" value="1"/>
</dbReference>
<proteinExistence type="predicted"/>
<evidence type="ECO:0000313" key="7">
    <source>
        <dbReference type="Proteomes" id="UP000198749"/>
    </source>
</evidence>
<dbReference type="RefSeq" id="WP_091355755.1">
    <property type="nucleotide sequence ID" value="NZ_AP025284.1"/>
</dbReference>
<dbReference type="GO" id="GO:0003700">
    <property type="term" value="F:DNA-binding transcription factor activity"/>
    <property type="evidence" value="ECO:0007669"/>
    <property type="project" value="InterPro"/>
</dbReference>
<dbReference type="InterPro" id="IPR018062">
    <property type="entry name" value="HTH_AraC-typ_CS"/>
</dbReference>